<dbReference type="EMBL" id="JXUW01000010">
    <property type="protein sequence ID" value="KJE76843.1"/>
    <property type="molecule type" value="Genomic_DNA"/>
</dbReference>
<organism evidence="1 2">
    <name type="scientific">Ferrimicrobium acidiphilum DSM 19497</name>
    <dbReference type="NCBI Taxonomy" id="1121877"/>
    <lineage>
        <taxon>Bacteria</taxon>
        <taxon>Bacillati</taxon>
        <taxon>Actinomycetota</taxon>
        <taxon>Acidimicrobiia</taxon>
        <taxon>Acidimicrobiales</taxon>
        <taxon>Acidimicrobiaceae</taxon>
        <taxon>Ferrimicrobium</taxon>
    </lineage>
</organism>
<evidence type="ECO:0000313" key="1">
    <source>
        <dbReference type="EMBL" id="KJE76843.1"/>
    </source>
</evidence>
<keyword evidence="2" id="KW-1185">Reference proteome</keyword>
<name>A0A0D8FU91_9ACTN</name>
<reference evidence="1 2" key="1">
    <citation type="submission" date="2015-01" db="EMBL/GenBank/DDBJ databases">
        <title>Draft genome of the acidophilic iron oxidizer Ferrimicrobium acidiphilum strain T23.</title>
        <authorList>
            <person name="Poehlein A."/>
            <person name="Eisen S."/>
            <person name="Schloemann M."/>
            <person name="Johnson B.D."/>
            <person name="Daniel R."/>
            <person name="Muehling M."/>
        </authorList>
    </citation>
    <scope>NUCLEOTIDE SEQUENCE [LARGE SCALE GENOMIC DNA]</scope>
    <source>
        <strain evidence="1 2">T23</strain>
    </source>
</reference>
<proteinExistence type="predicted"/>
<comment type="caution">
    <text evidence="1">The sequence shown here is derived from an EMBL/GenBank/DDBJ whole genome shotgun (WGS) entry which is preliminary data.</text>
</comment>
<dbReference type="AlphaFoldDB" id="A0A0D8FU91"/>
<dbReference type="STRING" id="1121877.FEAC_13450"/>
<sequence>MTSADSEAVAVVVRQVESQFGIGKSEPAVPRVRFATTSKTDEVVRDSVNANDLQARLSKTSVVGTMTR</sequence>
<dbReference type="Proteomes" id="UP000032336">
    <property type="component" value="Unassembled WGS sequence"/>
</dbReference>
<evidence type="ECO:0000313" key="2">
    <source>
        <dbReference type="Proteomes" id="UP000032336"/>
    </source>
</evidence>
<accession>A0A0D8FU91</accession>
<protein>
    <submittedName>
        <fullName evidence="1">Uncharacterized protein</fullName>
    </submittedName>
</protein>
<gene>
    <name evidence="1" type="ORF">FEAC_13450</name>
</gene>